<keyword evidence="4 14" id="KW-0645">Protease</keyword>
<feature type="transmembrane region" description="Helical" evidence="11">
    <location>
        <begin position="333"/>
        <end position="355"/>
    </location>
</feature>
<feature type="transmembrane region" description="Helical" evidence="11">
    <location>
        <begin position="290"/>
        <end position="312"/>
    </location>
</feature>
<evidence type="ECO:0000256" key="7">
    <source>
        <dbReference type="ARBA" id="ARBA00022833"/>
    </source>
</evidence>
<dbReference type="InterPro" id="IPR004387">
    <property type="entry name" value="Pept_M50_Zn"/>
</dbReference>
<comment type="caution">
    <text evidence="14">The sequence shown here is derived from an EMBL/GenBank/DDBJ whole genome shotgun (WGS) entry which is preliminary data.</text>
</comment>
<dbReference type="Pfam" id="PF02163">
    <property type="entry name" value="Peptidase_M50"/>
    <property type="match status" value="1"/>
</dbReference>
<dbReference type="Proteomes" id="UP000034589">
    <property type="component" value="Unassembled WGS sequence"/>
</dbReference>
<name>A0A0G1VKA9_9BACT</name>
<dbReference type="SUPFAM" id="SSF50156">
    <property type="entry name" value="PDZ domain-like"/>
    <property type="match status" value="1"/>
</dbReference>
<dbReference type="GO" id="GO:0016020">
    <property type="term" value="C:membrane"/>
    <property type="evidence" value="ECO:0007669"/>
    <property type="project" value="UniProtKB-SubCell"/>
</dbReference>
<evidence type="ECO:0000256" key="3">
    <source>
        <dbReference type="ARBA" id="ARBA00007931"/>
    </source>
</evidence>
<evidence type="ECO:0000256" key="5">
    <source>
        <dbReference type="ARBA" id="ARBA00022692"/>
    </source>
</evidence>
<dbReference type="PANTHER" id="PTHR42837">
    <property type="entry name" value="REGULATOR OF SIGMA-E PROTEASE RSEP"/>
    <property type="match status" value="1"/>
</dbReference>
<feature type="transmembrane region" description="Helical" evidence="11">
    <location>
        <begin position="91"/>
        <end position="117"/>
    </location>
</feature>
<dbReference type="InterPro" id="IPR036034">
    <property type="entry name" value="PDZ_sf"/>
</dbReference>
<gene>
    <name evidence="14" type="ORF">UY39_C0022G0005</name>
</gene>
<keyword evidence="6" id="KW-0378">Hydrolase</keyword>
<evidence type="ECO:0000256" key="4">
    <source>
        <dbReference type="ARBA" id="ARBA00022670"/>
    </source>
</evidence>
<dbReference type="Gene3D" id="2.30.42.10">
    <property type="match status" value="1"/>
</dbReference>
<evidence type="ECO:0000256" key="1">
    <source>
        <dbReference type="ARBA" id="ARBA00001947"/>
    </source>
</evidence>
<evidence type="ECO:0000256" key="2">
    <source>
        <dbReference type="ARBA" id="ARBA00004141"/>
    </source>
</evidence>
<protein>
    <submittedName>
        <fullName evidence="14">Membrane-associated zinc metalloprotease</fullName>
    </submittedName>
</protein>
<dbReference type="CDD" id="cd06163">
    <property type="entry name" value="S2P-M50_PDZ_RseP-like"/>
    <property type="match status" value="1"/>
</dbReference>
<organism evidence="14 15">
    <name type="scientific">Candidatus Kaiserbacteria bacterium GW2011_GWC2_49_12</name>
    <dbReference type="NCBI Taxonomy" id="1618675"/>
    <lineage>
        <taxon>Bacteria</taxon>
        <taxon>Candidatus Kaiseribacteriota</taxon>
    </lineage>
</organism>
<accession>A0A0G1VKA9</accession>
<dbReference type="Pfam" id="PF17820">
    <property type="entry name" value="PDZ_6"/>
    <property type="match status" value="1"/>
</dbReference>
<proteinExistence type="inferred from homology"/>
<evidence type="ECO:0000313" key="14">
    <source>
        <dbReference type="EMBL" id="KKW06938.1"/>
    </source>
</evidence>
<dbReference type="InterPro" id="IPR041489">
    <property type="entry name" value="PDZ_6"/>
</dbReference>
<dbReference type="GO" id="GO:0004222">
    <property type="term" value="F:metalloendopeptidase activity"/>
    <property type="evidence" value="ECO:0007669"/>
    <property type="project" value="InterPro"/>
</dbReference>
<evidence type="ECO:0000256" key="11">
    <source>
        <dbReference type="SAM" id="Phobius"/>
    </source>
</evidence>
<comment type="similarity">
    <text evidence="3">Belongs to the peptidase M50B family.</text>
</comment>
<dbReference type="EMBL" id="LCPV01000022">
    <property type="protein sequence ID" value="KKW06938.1"/>
    <property type="molecule type" value="Genomic_DNA"/>
</dbReference>
<reference evidence="14 15" key="1">
    <citation type="journal article" date="2015" name="Nature">
        <title>rRNA introns, odd ribosomes, and small enigmatic genomes across a large radiation of phyla.</title>
        <authorList>
            <person name="Brown C.T."/>
            <person name="Hug L.A."/>
            <person name="Thomas B.C."/>
            <person name="Sharon I."/>
            <person name="Castelle C.J."/>
            <person name="Singh A."/>
            <person name="Wilkins M.J."/>
            <person name="Williams K.H."/>
            <person name="Banfield J.F."/>
        </authorList>
    </citation>
    <scope>NUCLEOTIDE SEQUENCE [LARGE SCALE GENOMIC DNA]</scope>
</reference>
<evidence type="ECO:0000256" key="10">
    <source>
        <dbReference type="ARBA" id="ARBA00023136"/>
    </source>
</evidence>
<dbReference type="PANTHER" id="PTHR42837:SF2">
    <property type="entry name" value="MEMBRANE METALLOPROTEASE ARASP2, CHLOROPLASTIC-RELATED"/>
    <property type="match status" value="1"/>
</dbReference>
<dbReference type="GO" id="GO:0006508">
    <property type="term" value="P:proteolysis"/>
    <property type="evidence" value="ECO:0007669"/>
    <property type="project" value="UniProtKB-KW"/>
</dbReference>
<feature type="domain" description="PDZ" evidence="13">
    <location>
        <begin position="134"/>
        <end position="190"/>
    </location>
</feature>
<dbReference type="AlphaFoldDB" id="A0A0G1VKA9"/>
<evidence type="ECO:0000256" key="6">
    <source>
        <dbReference type="ARBA" id="ARBA00022801"/>
    </source>
</evidence>
<sequence>MTTILLVVGILMLLILVHELGHFIAAKFFRVRVEEFGIGFPPRALTFGKWGGTEYTLNWVPFGGFVRLFGDIGEGRHGQGSFVDKNRGVQAVILAAGVFMNLVAAWALFTGALYIGIPRLVDSIEQGANQWLLVAEVVADSPAFAAGLSPGDRITSVVASDGEEVTVLTPTTVSDFIQERGGESLEISYVRGGATTVVTVRSAHAVISDSAERPAIGVALALVSDEPLPLLVAMKDASVSTYNAFKAVLGGLWEMVKSATNGVSPLKDIVGPIGLVGIAGAAAESGVGNILALAAFISINLFIINLLPIPALDGGRLFVLGIETLIRRNASQVAIRLLNAFGIAFIVFLMVAVTWNDIARLFT</sequence>
<keyword evidence="5 11" id="KW-0812">Transmembrane</keyword>
<keyword evidence="7" id="KW-0862">Zinc</keyword>
<evidence type="ECO:0000259" key="12">
    <source>
        <dbReference type="Pfam" id="PF02163"/>
    </source>
</evidence>
<keyword evidence="10 11" id="KW-0472">Membrane</keyword>
<evidence type="ECO:0000313" key="15">
    <source>
        <dbReference type="Proteomes" id="UP000034589"/>
    </source>
</evidence>
<feature type="domain" description="Peptidase M50" evidence="12">
    <location>
        <begin position="10"/>
        <end position="349"/>
    </location>
</feature>
<evidence type="ECO:0000256" key="9">
    <source>
        <dbReference type="ARBA" id="ARBA00023049"/>
    </source>
</evidence>
<comment type="cofactor">
    <cofactor evidence="1">
        <name>Zn(2+)</name>
        <dbReference type="ChEBI" id="CHEBI:29105"/>
    </cofactor>
</comment>
<feature type="transmembrane region" description="Helical" evidence="11">
    <location>
        <begin position="6"/>
        <end position="25"/>
    </location>
</feature>
<comment type="subcellular location">
    <subcellularLocation>
        <location evidence="2">Membrane</location>
        <topology evidence="2">Multi-pass membrane protein</topology>
    </subcellularLocation>
</comment>
<evidence type="ECO:0000256" key="8">
    <source>
        <dbReference type="ARBA" id="ARBA00022989"/>
    </source>
</evidence>
<keyword evidence="9 14" id="KW-0482">Metalloprotease</keyword>
<keyword evidence="8 11" id="KW-1133">Transmembrane helix</keyword>
<evidence type="ECO:0000259" key="13">
    <source>
        <dbReference type="Pfam" id="PF17820"/>
    </source>
</evidence>
<dbReference type="InterPro" id="IPR008915">
    <property type="entry name" value="Peptidase_M50"/>
</dbReference>